<dbReference type="EMBL" id="QXGF01011751">
    <property type="protein sequence ID" value="KAE8916157.1"/>
    <property type="molecule type" value="Genomic_DNA"/>
</dbReference>
<dbReference type="EMBL" id="QXGD01000600">
    <property type="protein sequence ID" value="KAE9232321.1"/>
    <property type="molecule type" value="Genomic_DNA"/>
</dbReference>
<evidence type="ECO:0000313" key="5">
    <source>
        <dbReference type="Proteomes" id="UP000440367"/>
    </source>
</evidence>
<name>A0A6A3Z8D0_9STRA</name>
<accession>A0A6A3Z8D0</accession>
<evidence type="ECO:0000313" key="3">
    <source>
        <dbReference type="EMBL" id="KAE9232321.1"/>
    </source>
</evidence>
<dbReference type="AlphaFoldDB" id="A0A6A3Z8D0"/>
<organism evidence="3 5">
    <name type="scientific">Phytophthora fragariae</name>
    <dbReference type="NCBI Taxonomy" id="53985"/>
    <lineage>
        <taxon>Eukaryota</taxon>
        <taxon>Sar</taxon>
        <taxon>Stramenopiles</taxon>
        <taxon>Oomycota</taxon>
        <taxon>Peronosporomycetes</taxon>
        <taxon>Peronosporales</taxon>
        <taxon>Peronosporaceae</taxon>
        <taxon>Phytophthora</taxon>
    </lineage>
</organism>
<proteinExistence type="predicted"/>
<protein>
    <recommendedName>
        <fullName evidence="6">Secreted protein</fullName>
    </recommendedName>
</protein>
<reference evidence="4 5" key="1">
    <citation type="submission" date="2018-08" db="EMBL/GenBank/DDBJ databases">
        <title>Genomic investigation of the strawberry pathogen Phytophthora fragariae indicates pathogenicity is determined by transcriptional variation in three key races.</title>
        <authorList>
            <person name="Adams T.M."/>
            <person name="Armitage A.D."/>
            <person name="Sobczyk M.K."/>
            <person name="Bates H.J."/>
            <person name="Dunwell J.M."/>
            <person name="Nellist C.F."/>
            <person name="Harrison R.J."/>
        </authorList>
    </citation>
    <scope>NUCLEOTIDE SEQUENCE [LARGE SCALE GENOMIC DNA]</scope>
    <source>
        <strain evidence="3 5">BC-1</strain>
        <strain evidence="2 4">NOV-9</strain>
    </source>
</reference>
<evidence type="ECO:0000313" key="4">
    <source>
        <dbReference type="Proteomes" id="UP000429523"/>
    </source>
</evidence>
<evidence type="ECO:0000256" key="1">
    <source>
        <dbReference type="SAM" id="SignalP"/>
    </source>
</evidence>
<comment type="caution">
    <text evidence="3">The sequence shown here is derived from an EMBL/GenBank/DDBJ whole genome shotgun (WGS) entry which is preliminary data.</text>
</comment>
<gene>
    <name evidence="3" type="ORF">PF002_g12429</name>
    <name evidence="2" type="ORF">PF009_g33517</name>
</gene>
<sequence>MRLRLRLMEHTCHLLLLVSTYRLCTLRTRKLSLANLLRRCDSMIVMRNSSVNALVSANNRISLMPHSIYNYLRRLRTRSM</sequence>
<dbReference type="Proteomes" id="UP000429523">
    <property type="component" value="Unassembled WGS sequence"/>
</dbReference>
<evidence type="ECO:0000313" key="2">
    <source>
        <dbReference type="EMBL" id="KAE8916157.1"/>
    </source>
</evidence>
<feature type="chain" id="PRO_5036166820" description="Secreted protein" evidence="1">
    <location>
        <begin position="21"/>
        <end position="80"/>
    </location>
</feature>
<dbReference type="Proteomes" id="UP000440367">
    <property type="component" value="Unassembled WGS sequence"/>
</dbReference>
<keyword evidence="1" id="KW-0732">Signal</keyword>
<feature type="signal peptide" evidence="1">
    <location>
        <begin position="1"/>
        <end position="20"/>
    </location>
</feature>
<evidence type="ECO:0008006" key="6">
    <source>
        <dbReference type="Google" id="ProtNLM"/>
    </source>
</evidence>